<evidence type="ECO:0000313" key="7">
    <source>
        <dbReference type="EMBL" id="AZI20678.1"/>
    </source>
</evidence>
<evidence type="ECO:0000256" key="2">
    <source>
        <dbReference type="ARBA" id="ARBA00023136"/>
    </source>
</evidence>
<keyword evidence="3" id="KW-0998">Cell outer membrane</keyword>
<dbReference type="Gene3D" id="2.60.40.1120">
    <property type="entry name" value="Carboxypeptidase-like, regulatory domain"/>
    <property type="match status" value="1"/>
</dbReference>
<dbReference type="RefSeq" id="WP_124784866.1">
    <property type="nucleotide sequence ID" value="NZ_CP034171.1"/>
</dbReference>
<dbReference type="InterPro" id="IPR037066">
    <property type="entry name" value="Plug_dom_sf"/>
</dbReference>
<dbReference type="Gene3D" id="2.170.130.10">
    <property type="entry name" value="TonB-dependent receptor, plug domain"/>
    <property type="match status" value="1"/>
</dbReference>
<dbReference type="PANTHER" id="PTHR40980">
    <property type="entry name" value="PLUG DOMAIN-CONTAINING PROTEIN"/>
    <property type="match status" value="1"/>
</dbReference>
<dbReference type="Proteomes" id="UP000282297">
    <property type="component" value="Chromosome"/>
</dbReference>
<evidence type="ECO:0000259" key="6">
    <source>
        <dbReference type="Pfam" id="PF07715"/>
    </source>
</evidence>
<dbReference type="Pfam" id="PF00593">
    <property type="entry name" value="TonB_dep_Rec_b-barrel"/>
    <property type="match status" value="1"/>
</dbReference>
<feature type="domain" description="TonB-dependent receptor-like beta-barrel" evidence="5">
    <location>
        <begin position="581"/>
        <end position="984"/>
    </location>
</feature>
<feature type="domain" description="TonB-dependent receptor plug" evidence="6">
    <location>
        <begin position="180"/>
        <end position="280"/>
    </location>
</feature>
<keyword evidence="2 4" id="KW-0472">Membrane</keyword>
<dbReference type="SUPFAM" id="SSF56935">
    <property type="entry name" value="Porins"/>
    <property type="match status" value="1"/>
</dbReference>
<evidence type="ECO:0000256" key="1">
    <source>
        <dbReference type="ARBA" id="ARBA00004442"/>
    </source>
</evidence>
<evidence type="ECO:0000313" key="8">
    <source>
        <dbReference type="Proteomes" id="UP000282297"/>
    </source>
</evidence>
<dbReference type="InterPro" id="IPR036942">
    <property type="entry name" value="Beta-barrel_TonB_sf"/>
</dbReference>
<dbReference type="PANTHER" id="PTHR40980:SF4">
    <property type="entry name" value="TONB-DEPENDENT RECEPTOR-LIKE BETA-BARREL DOMAIN-CONTAINING PROTEIN"/>
    <property type="match status" value="1"/>
</dbReference>
<evidence type="ECO:0000256" key="4">
    <source>
        <dbReference type="RuleBase" id="RU003357"/>
    </source>
</evidence>
<protein>
    <submittedName>
        <fullName evidence="7">TonB-dependent receptor</fullName>
    </submittedName>
</protein>
<evidence type="ECO:0000259" key="5">
    <source>
        <dbReference type="Pfam" id="PF00593"/>
    </source>
</evidence>
<dbReference type="AlphaFoldDB" id="A0A3G8WKD3"/>
<accession>A0A3G8WKD3</accession>
<dbReference type="SUPFAM" id="SSF49464">
    <property type="entry name" value="Carboxypeptidase regulatory domain-like"/>
    <property type="match status" value="1"/>
</dbReference>
<comment type="subcellular location">
    <subcellularLocation>
        <location evidence="1 4">Cell outer membrane</location>
    </subcellularLocation>
</comment>
<evidence type="ECO:0000256" key="3">
    <source>
        <dbReference type="ARBA" id="ARBA00023237"/>
    </source>
</evidence>
<dbReference type="EMBL" id="CP034171">
    <property type="protein sequence ID" value="AZI20678.1"/>
    <property type="molecule type" value="Genomic_DNA"/>
</dbReference>
<reference evidence="8" key="1">
    <citation type="submission" date="2018-11" db="EMBL/GenBank/DDBJ databases">
        <title>Proposal to divide the Flavobacteriaceae and reorganize its genera based on Amino Acid Identity values calculated from whole genome sequences.</title>
        <authorList>
            <person name="Nicholson A.C."/>
            <person name="Gulvik C.A."/>
            <person name="Whitney A.M."/>
            <person name="Humrighouse B.W."/>
            <person name="Bell M."/>
            <person name="Holmes B."/>
            <person name="Steigerwalt A.B."/>
            <person name="Villarma A."/>
            <person name="Sheth M."/>
            <person name="Batra D."/>
            <person name="Pryor J."/>
            <person name="Bernardet J.-F."/>
            <person name="Hugo C."/>
            <person name="Kampfer P."/>
            <person name="Newman J.D."/>
            <person name="McQuiston J.R."/>
        </authorList>
    </citation>
    <scope>NUCLEOTIDE SEQUENCE [LARGE SCALE GENOMIC DNA]</scope>
    <source>
        <strain evidence="8">H4753</strain>
    </source>
</reference>
<dbReference type="InterPro" id="IPR012910">
    <property type="entry name" value="Plug_dom"/>
</dbReference>
<name>A0A3G8WKD3_9FLAO</name>
<organism evidence="7 8">
    <name type="scientific">Chryseobacterium taklimakanense</name>
    <dbReference type="NCBI Taxonomy" id="536441"/>
    <lineage>
        <taxon>Bacteria</taxon>
        <taxon>Pseudomonadati</taxon>
        <taxon>Bacteroidota</taxon>
        <taxon>Flavobacteriia</taxon>
        <taxon>Flavobacteriales</taxon>
        <taxon>Weeksellaceae</taxon>
        <taxon>Chryseobacterium group</taxon>
        <taxon>Chryseobacterium</taxon>
    </lineage>
</organism>
<dbReference type="Pfam" id="PF13620">
    <property type="entry name" value="CarboxypepD_reg"/>
    <property type="match status" value="1"/>
</dbReference>
<comment type="similarity">
    <text evidence="4">Belongs to the TonB-dependent receptor family.</text>
</comment>
<dbReference type="InterPro" id="IPR000531">
    <property type="entry name" value="Beta-barrel_TonB"/>
</dbReference>
<dbReference type="Gene3D" id="2.40.170.20">
    <property type="entry name" value="TonB-dependent receptor, beta-barrel domain"/>
    <property type="match status" value="1"/>
</dbReference>
<dbReference type="InterPro" id="IPR008969">
    <property type="entry name" value="CarboxyPept-like_regulatory"/>
</dbReference>
<dbReference type="GO" id="GO:0009279">
    <property type="term" value="C:cell outer membrane"/>
    <property type="evidence" value="ECO:0007669"/>
    <property type="project" value="UniProtKB-SubCell"/>
</dbReference>
<dbReference type="Pfam" id="PF07715">
    <property type="entry name" value="Plug"/>
    <property type="match status" value="1"/>
</dbReference>
<gene>
    <name evidence="7" type="ORF">EIH08_08115</name>
</gene>
<keyword evidence="7" id="KW-0675">Receptor</keyword>
<sequence length="1051" mass="119163">MNAFAGKTGMRLSYPNEDLKTLRIKEVNCTNEEVSGCLTQLFRGLPVRWRTSGSLLSVQYTGGIYQQQSGRITGKIVDEAGNPVAGAEVRIGEKTITTDNNGDFSTDLPAGTYTLIVTMKGFRTLRVEDLAVKANETNSVSFVMSAAKNQVSEDGERTIKEVVIRGTRKADTQAGLLTQQKKAAQMSDGISAEQIAKTPDSDVGATLKRVTGVTTVDNKYVVVRSMGERWNTAAMDGVNLPSTDAYNQNFSFDIIPTAMVESVVVSKTATPDMNANFTGGYVEVKTKDIPNKDFLTVGMGTSFNSVSAFKEFLTKQRGKNDYWGYDTDGLRNYPKDLATTTWDSPNFHEQSKLFTQDNFTTYKTSADPGSNFQLAGGKSFNLGTNGNKFGFAGAVTMRHEENIFDIEHTSRSGWMHNIFIQKDGPMKQYDFKNMGHQYKYSSRLAGMLNFGLQLGKHRISSRNSYTHIFDNSLTRVTGWHEYARQGDLDNANAGYHYFYHGTTNSKAAPELPFVDENNYPVYQTLWQNKIEGNHKLGNVEVNWFGARSSVDSETKDYTRFEKMYRRVNHEILGYYVIYNPLNRQQHGNIENNTVSYNVGANVAFDINAENLKNRIKLGYFGTFSENTNKQQRAFLRVKENRPNPYPTKYTYYFPSFRELFASQDWQDGYVGWAVNNFFGGRYNGKIEMHTPFLMLDHRWDNWRFVWGARAENYTYTLLESQRENKNEGYTDEQIDDKKWEVLPSANLTFSPNTKSNIRVAYSRVAIRPQFQERTSIPYYDPIVAGVIQNAAGIKSSIADNYDLKYEWFPALGEILSLGVYHKVINDPIERTAFYTPEGNAELNVANSKKAVLTGVEAEVRKSLGFIASGFLERLYVSGNVTFNKTKVTAYISRFGNLLEDNKTYEADRPMFGQTPWAYNLGLSYEGDRLGLNLAYNAKGNQYVQVGYDYKQEEIMRPYSVLDAQISYKMLENKNFQFKLNIKNLLDTAQEFYNNWLSYQTPNPDATVGEDSVRDFYKLSPGATTKYDAGIDELTFRAKNGRQFSLSVEYTF</sequence>
<proteinExistence type="inferred from homology"/>
<keyword evidence="4" id="KW-0798">TonB box</keyword>